<dbReference type="Pfam" id="PF05154">
    <property type="entry name" value="TM2"/>
    <property type="match status" value="1"/>
</dbReference>
<evidence type="ECO:0000256" key="3">
    <source>
        <dbReference type="ARBA" id="ARBA00022989"/>
    </source>
</evidence>
<feature type="domain" description="TM2" evidence="6">
    <location>
        <begin position="102"/>
        <end position="153"/>
    </location>
</feature>
<reference evidence="7 8" key="1">
    <citation type="submission" date="2020-08" db="EMBL/GenBank/DDBJ databases">
        <title>Genomic Encyclopedia of Type Strains, Phase IV (KMG-IV): sequencing the most valuable type-strain genomes for metagenomic binning, comparative biology and taxonomic classification.</title>
        <authorList>
            <person name="Goeker M."/>
        </authorList>
    </citation>
    <scope>NUCLEOTIDE SEQUENCE [LARGE SCALE GENOMIC DNA]</scope>
    <source>
        <strain evidence="7 8">DSM 23562</strain>
    </source>
</reference>
<keyword evidence="2 5" id="KW-0812">Transmembrane</keyword>
<accession>A0A7W9W4X3</accession>
<dbReference type="AlphaFoldDB" id="A0A7W9W4X3"/>
<dbReference type="GO" id="GO:0016020">
    <property type="term" value="C:membrane"/>
    <property type="evidence" value="ECO:0007669"/>
    <property type="project" value="UniProtKB-SubCell"/>
</dbReference>
<name>A0A7W9W4X3_ARMRO</name>
<comment type="caution">
    <text evidence="7">The sequence shown here is derived from an EMBL/GenBank/DDBJ whole genome shotgun (WGS) entry which is preliminary data.</text>
</comment>
<proteinExistence type="predicted"/>
<feature type="transmembrane region" description="Helical" evidence="5">
    <location>
        <begin position="130"/>
        <end position="153"/>
    </location>
</feature>
<organism evidence="7 8">
    <name type="scientific">Armatimonas rosea</name>
    <dbReference type="NCBI Taxonomy" id="685828"/>
    <lineage>
        <taxon>Bacteria</taxon>
        <taxon>Bacillati</taxon>
        <taxon>Armatimonadota</taxon>
        <taxon>Armatimonadia</taxon>
        <taxon>Armatimonadales</taxon>
        <taxon>Armatimonadaceae</taxon>
        <taxon>Armatimonas</taxon>
    </lineage>
</organism>
<keyword evidence="4 5" id="KW-0472">Membrane</keyword>
<evidence type="ECO:0000256" key="1">
    <source>
        <dbReference type="ARBA" id="ARBA00004141"/>
    </source>
</evidence>
<gene>
    <name evidence="7" type="ORF">HNQ39_000062</name>
</gene>
<evidence type="ECO:0000256" key="2">
    <source>
        <dbReference type="ARBA" id="ARBA00022692"/>
    </source>
</evidence>
<evidence type="ECO:0000259" key="6">
    <source>
        <dbReference type="Pfam" id="PF05154"/>
    </source>
</evidence>
<protein>
    <submittedName>
        <fullName evidence="7">TM2 domain-containing membrane protein YozV</fullName>
    </submittedName>
</protein>
<comment type="subcellular location">
    <subcellularLocation>
        <location evidence="1">Membrane</location>
        <topology evidence="1">Multi-pass membrane protein</topology>
    </subcellularLocation>
</comment>
<evidence type="ECO:0000256" key="5">
    <source>
        <dbReference type="SAM" id="Phobius"/>
    </source>
</evidence>
<dbReference type="Proteomes" id="UP000520814">
    <property type="component" value="Unassembled WGS sequence"/>
</dbReference>
<evidence type="ECO:0000256" key="4">
    <source>
        <dbReference type="ARBA" id="ARBA00023136"/>
    </source>
</evidence>
<evidence type="ECO:0000313" key="8">
    <source>
        <dbReference type="Proteomes" id="UP000520814"/>
    </source>
</evidence>
<keyword evidence="3 5" id="KW-1133">Transmembrane helix</keyword>
<evidence type="ECO:0000313" key="7">
    <source>
        <dbReference type="EMBL" id="MBB6048300.1"/>
    </source>
</evidence>
<keyword evidence="8" id="KW-1185">Reference proteome</keyword>
<sequence length="178" mass="19270">MAIYTVTLDGVAYEADTIDTLEQWTAEGRLTADTVITDTGTGIKFTVAEHPQLRTRLPQRVAPTVPLPPNLGGGYGQAQQQRPQAYTPPSQSYNAGTLTAANKLPAGICGIILNCLGVHKFILGYTTEGLIMLFGSLLTCGAALPIFAIIGFIEGIIYLTKSDEEFIETYVKRKKGWF</sequence>
<dbReference type="EMBL" id="JACHGW010000001">
    <property type="protein sequence ID" value="MBB6048300.1"/>
    <property type="molecule type" value="Genomic_DNA"/>
</dbReference>
<dbReference type="InterPro" id="IPR007829">
    <property type="entry name" value="TM2"/>
</dbReference>